<dbReference type="NCBIfam" id="TIGR03165">
    <property type="entry name" value="F1F0_chp_2"/>
    <property type="match status" value="1"/>
</dbReference>
<keyword evidence="1" id="KW-1133">Transmembrane helix</keyword>
<comment type="caution">
    <text evidence="2">The sequence shown here is derived from an EMBL/GenBank/DDBJ whole genome shotgun (WGS) entry which is preliminary data.</text>
</comment>
<proteinExistence type="predicted"/>
<dbReference type="Proteomes" id="UP001596055">
    <property type="component" value="Unassembled WGS sequence"/>
</dbReference>
<keyword evidence="1" id="KW-0472">Membrane</keyword>
<dbReference type="InterPro" id="IPR017581">
    <property type="entry name" value="AtpR-like"/>
</dbReference>
<dbReference type="EMBL" id="JBHSNL010000001">
    <property type="protein sequence ID" value="MFC5543512.1"/>
    <property type="molecule type" value="Genomic_DNA"/>
</dbReference>
<name>A0ABW0RHH0_9GAMM</name>
<accession>A0ABW0RHH0</accession>
<keyword evidence="3" id="KW-1185">Reference proteome</keyword>
<reference evidence="3" key="1">
    <citation type="journal article" date="2019" name="Int. J. Syst. Evol. Microbiol.">
        <title>The Global Catalogue of Microorganisms (GCM) 10K type strain sequencing project: providing services to taxonomists for standard genome sequencing and annotation.</title>
        <authorList>
            <consortium name="The Broad Institute Genomics Platform"/>
            <consortium name="The Broad Institute Genome Sequencing Center for Infectious Disease"/>
            <person name="Wu L."/>
            <person name="Ma J."/>
        </authorList>
    </citation>
    <scope>NUCLEOTIDE SEQUENCE [LARGE SCALE GENOMIC DNA]</scope>
    <source>
        <strain evidence="3">CGMCC 4.1799</strain>
    </source>
</reference>
<feature type="transmembrane region" description="Helical" evidence="1">
    <location>
        <begin position="12"/>
        <end position="31"/>
    </location>
</feature>
<protein>
    <submittedName>
        <fullName evidence="2">ATP synthase subunit I</fullName>
    </submittedName>
</protein>
<sequence length="103" mass="11318">MTETLIQILYYGIYLASGAILGLVFLWGLWLTVQKLPATRHPALLVMASLILRFAVSLAGFYVIVQLGGWDQILMAVAGFTLPRLFLARRLQPPQEVSGGVDS</sequence>
<evidence type="ECO:0000313" key="2">
    <source>
        <dbReference type="EMBL" id="MFC5543512.1"/>
    </source>
</evidence>
<keyword evidence="1" id="KW-0812">Transmembrane</keyword>
<evidence type="ECO:0000313" key="3">
    <source>
        <dbReference type="Proteomes" id="UP001596055"/>
    </source>
</evidence>
<dbReference type="RefSeq" id="WP_248157085.1">
    <property type="nucleotide sequence ID" value="NZ_JAKZAJ010000003.1"/>
</dbReference>
<organism evidence="2 3">
    <name type="scientific">Marinobacter koreensis</name>
    <dbReference type="NCBI Taxonomy" id="335974"/>
    <lineage>
        <taxon>Bacteria</taxon>
        <taxon>Pseudomonadati</taxon>
        <taxon>Pseudomonadota</taxon>
        <taxon>Gammaproteobacteria</taxon>
        <taxon>Pseudomonadales</taxon>
        <taxon>Marinobacteraceae</taxon>
        <taxon>Marinobacter</taxon>
    </lineage>
</organism>
<feature type="transmembrane region" description="Helical" evidence="1">
    <location>
        <begin position="43"/>
        <end position="64"/>
    </location>
</feature>
<gene>
    <name evidence="2" type="ORF">ACFPQA_00445</name>
</gene>
<evidence type="ECO:0000256" key="1">
    <source>
        <dbReference type="SAM" id="Phobius"/>
    </source>
</evidence>
<dbReference type="Pfam" id="PF12966">
    <property type="entry name" value="AtpR"/>
    <property type="match status" value="1"/>
</dbReference>